<dbReference type="EMBL" id="CP036434">
    <property type="protein sequence ID" value="QDV05765.1"/>
    <property type="molecule type" value="Genomic_DNA"/>
</dbReference>
<dbReference type="Proteomes" id="UP000320390">
    <property type="component" value="Chromosome"/>
</dbReference>
<proteinExistence type="predicted"/>
<protein>
    <submittedName>
        <fullName evidence="1">Uncharacterized protein</fullName>
    </submittedName>
</protein>
<dbReference type="RefSeq" id="WP_145195351.1">
    <property type="nucleotide sequence ID" value="NZ_CP036434.1"/>
</dbReference>
<evidence type="ECO:0000313" key="2">
    <source>
        <dbReference type="Proteomes" id="UP000320390"/>
    </source>
</evidence>
<evidence type="ECO:0000313" key="1">
    <source>
        <dbReference type="EMBL" id="QDV05765.1"/>
    </source>
</evidence>
<accession>A0A518ENV6</accession>
<keyword evidence="2" id="KW-1185">Reference proteome</keyword>
<dbReference type="AlphaFoldDB" id="A0A518ENV6"/>
<reference evidence="1 2" key="1">
    <citation type="submission" date="2019-02" db="EMBL/GenBank/DDBJ databases">
        <title>Deep-cultivation of Planctomycetes and their phenomic and genomic characterization uncovers novel biology.</title>
        <authorList>
            <person name="Wiegand S."/>
            <person name="Jogler M."/>
            <person name="Boedeker C."/>
            <person name="Pinto D."/>
            <person name="Vollmers J."/>
            <person name="Rivas-Marin E."/>
            <person name="Kohn T."/>
            <person name="Peeters S.H."/>
            <person name="Heuer A."/>
            <person name="Rast P."/>
            <person name="Oberbeckmann S."/>
            <person name="Bunk B."/>
            <person name="Jeske O."/>
            <person name="Meyerdierks A."/>
            <person name="Storesund J.E."/>
            <person name="Kallscheuer N."/>
            <person name="Luecker S."/>
            <person name="Lage O.M."/>
            <person name="Pohl T."/>
            <person name="Merkel B.J."/>
            <person name="Hornburger P."/>
            <person name="Mueller R.-W."/>
            <person name="Bruemmer F."/>
            <person name="Labrenz M."/>
            <person name="Spormann A.M."/>
            <person name="Op den Camp H."/>
            <person name="Overmann J."/>
            <person name="Amann R."/>
            <person name="Jetten M.S.M."/>
            <person name="Mascher T."/>
            <person name="Medema M.H."/>
            <person name="Devos D.P."/>
            <person name="Kaster A.-K."/>
            <person name="Ovreas L."/>
            <person name="Rohde M."/>
            <person name="Galperin M.Y."/>
            <person name="Jogler C."/>
        </authorList>
    </citation>
    <scope>NUCLEOTIDE SEQUENCE [LARGE SCALE GENOMIC DNA]</scope>
    <source>
        <strain evidence="1 2">Poly30</strain>
    </source>
</reference>
<organism evidence="1 2">
    <name type="scientific">Saltatorellus ferox</name>
    <dbReference type="NCBI Taxonomy" id="2528018"/>
    <lineage>
        <taxon>Bacteria</taxon>
        <taxon>Pseudomonadati</taxon>
        <taxon>Planctomycetota</taxon>
        <taxon>Planctomycetia</taxon>
        <taxon>Planctomycetia incertae sedis</taxon>
        <taxon>Saltatorellus</taxon>
    </lineage>
</organism>
<gene>
    <name evidence="1" type="ORF">Poly30_12670</name>
</gene>
<name>A0A518ENV6_9BACT</name>
<sequence length="143" mass="15379">MRALGIIVFLALITLTIGYFSGWVSFASESDTGSSAFRVRIDRTEFKEDMKSLGSATRGAARSVNQAAGAVAEEFSDDDFDTVLARVVSVSVPQGTMTLAYEGGTQRTLPITAEDRALAGNLKVGDQVTVRSKEGQVVEVRRR</sequence>